<dbReference type="GO" id="GO:0046872">
    <property type="term" value="F:metal ion binding"/>
    <property type="evidence" value="ECO:0007669"/>
    <property type="project" value="UniProtKB-KW"/>
</dbReference>
<dbReference type="GO" id="GO:0006364">
    <property type="term" value="P:rRNA processing"/>
    <property type="evidence" value="ECO:0007669"/>
    <property type="project" value="TreeGrafter"/>
</dbReference>
<dbReference type="GO" id="GO:0005737">
    <property type="term" value="C:cytoplasm"/>
    <property type="evidence" value="ECO:0007669"/>
    <property type="project" value="TreeGrafter"/>
</dbReference>
<dbReference type="GO" id="GO:0003723">
    <property type="term" value="F:RNA binding"/>
    <property type="evidence" value="ECO:0007669"/>
    <property type="project" value="UniProtKB-KW"/>
</dbReference>
<proteinExistence type="predicted"/>
<evidence type="ECO:0000256" key="3">
    <source>
        <dbReference type="ARBA" id="ARBA00022801"/>
    </source>
</evidence>
<dbReference type="GO" id="GO:0016787">
    <property type="term" value="F:hydrolase activity"/>
    <property type="evidence" value="ECO:0007669"/>
    <property type="project" value="UniProtKB-KW"/>
</dbReference>
<dbReference type="InterPro" id="IPR003029">
    <property type="entry name" value="S1_domain"/>
</dbReference>
<accession>A0A1Y3U8J5</accession>
<reference evidence="8" key="1">
    <citation type="submission" date="2017-04" db="EMBL/GenBank/DDBJ databases">
        <title>Function of individual gut microbiota members based on whole genome sequencing of pure cultures obtained from chicken caecum.</title>
        <authorList>
            <person name="Medvecky M."/>
            <person name="Cejkova D."/>
            <person name="Polansky O."/>
            <person name="Karasova D."/>
            <person name="Kubasova T."/>
            <person name="Cizek A."/>
            <person name="Rychlik I."/>
        </authorList>
    </citation>
    <scope>NUCLEOTIDE SEQUENCE [LARGE SCALE GENOMIC DNA]</scope>
    <source>
        <strain evidence="8">An75</strain>
    </source>
</reference>
<dbReference type="SUPFAM" id="SSF50249">
    <property type="entry name" value="Nucleic acid-binding proteins"/>
    <property type="match status" value="1"/>
</dbReference>
<dbReference type="InterPro" id="IPR012340">
    <property type="entry name" value="NA-bd_OB-fold"/>
</dbReference>
<evidence type="ECO:0000313" key="7">
    <source>
        <dbReference type="EMBL" id="OUN45096.1"/>
    </source>
</evidence>
<evidence type="ECO:0000313" key="8">
    <source>
        <dbReference type="Proteomes" id="UP000195455"/>
    </source>
</evidence>
<gene>
    <name evidence="7" type="ORF">B5G26_03825</name>
</gene>
<evidence type="ECO:0000256" key="5">
    <source>
        <dbReference type="ARBA" id="ARBA00022884"/>
    </source>
</evidence>
<dbReference type="AlphaFoldDB" id="A0A1Y3U8J5"/>
<dbReference type="InterPro" id="IPR019307">
    <property type="entry name" value="RNA-bd_AU-1/RNase_E/G"/>
</dbReference>
<keyword evidence="5" id="KW-0694">RNA-binding</keyword>
<dbReference type="NCBIfam" id="TIGR00757">
    <property type="entry name" value="RNaseEG"/>
    <property type="match status" value="1"/>
</dbReference>
<dbReference type="EMBL" id="NFHM01000003">
    <property type="protein sequence ID" value="OUN45096.1"/>
    <property type="molecule type" value="Genomic_DNA"/>
</dbReference>
<dbReference type="InterPro" id="IPR004659">
    <property type="entry name" value="RNase_E/G"/>
</dbReference>
<dbReference type="CDD" id="cd04453">
    <property type="entry name" value="S1_RNase_E"/>
    <property type="match status" value="1"/>
</dbReference>
<dbReference type="Pfam" id="PF10150">
    <property type="entry name" value="RNase_E_G"/>
    <property type="match status" value="1"/>
</dbReference>
<sequence length="484" mass="53821">MNTMKRVLMDIDTNLFRLALLENGEPVEFYVERKQTESLVGNVYAGRVEAVVPNLQAAFVDIGTGKNGYLYYGNTRAASGAEKENRPKAGDTLVVQVEKDAVGTKGAVLTRNISFAGKFLALLPNEGGEIGVSRKITNEAERRRMQEIMEELLPSDCGAIVRTNGAGRSKEEFQKELESLLQKWQSVKQAEYRKAPALLWQENIPVLKAARDFYSADLDSVVVNDKETYELLAATGDFSGEGQPKLELYEEKTPLFASFYAESKLEKALSQKVWLKSGGYLVIEETEACVVIDVNSAKAAGRGDLEKMILKTNLEAAEEATKQMRLRNLSGIIIIDFIDMVQEESRNILTKTLKAAVEKDRVKTVVVGMTELGLMQVTRKKTKPSLLKQTTTNCRSCEGSGRVFSIDWTAAKMRRETKTIFAGTICRKVLVKADARLLQVYLSNGFAEEMARLYGGEVLTESVANAAFGEYEILRMETKHTQNL</sequence>
<dbReference type="Proteomes" id="UP000195455">
    <property type="component" value="Unassembled WGS sequence"/>
</dbReference>
<dbReference type="PROSITE" id="PS50126">
    <property type="entry name" value="S1"/>
    <property type="match status" value="1"/>
</dbReference>
<comment type="caution">
    <text evidence="7">The sequence shown here is derived from an EMBL/GenBank/DDBJ whole genome shotgun (WGS) entry which is preliminary data.</text>
</comment>
<organism evidence="7 8">
    <name type="scientific">Anaerotignum lactatifermentans</name>
    <dbReference type="NCBI Taxonomy" id="160404"/>
    <lineage>
        <taxon>Bacteria</taxon>
        <taxon>Bacillati</taxon>
        <taxon>Bacillota</taxon>
        <taxon>Clostridia</taxon>
        <taxon>Lachnospirales</taxon>
        <taxon>Anaerotignaceae</taxon>
        <taxon>Anaerotignum</taxon>
    </lineage>
</organism>
<keyword evidence="3" id="KW-0378">Hydrolase</keyword>
<comment type="cofactor">
    <cofactor evidence="1">
        <name>Mg(2+)</name>
        <dbReference type="ChEBI" id="CHEBI:18420"/>
    </cofactor>
</comment>
<evidence type="ECO:0000256" key="4">
    <source>
        <dbReference type="ARBA" id="ARBA00022842"/>
    </source>
</evidence>
<feature type="domain" description="S1 motif" evidence="6">
    <location>
        <begin position="41"/>
        <end position="112"/>
    </location>
</feature>
<evidence type="ECO:0000259" key="6">
    <source>
        <dbReference type="PROSITE" id="PS50126"/>
    </source>
</evidence>
<protein>
    <recommendedName>
        <fullName evidence="6">S1 motif domain-containing protein</fullName>
    </recommendedName>
</protein>
<dbReference type="GO" id="GO:0004540">
    <property type="term" value="F:RNA nuclease activity"/>
    <property type="evidence" value="ECO:0007669"/>
    <property type="project" value="InterPro"/>
</dbReference>
<dbReference type="SMART" id="SM00316">
    <property type="entry name" value="S1"/>
    <property type="match status" value="1"/>
</dbReference>
<name>A0A1Y3U8J5_9FIRM</name>
<dbReference type="Gene3D" id="2.40.50.140">
    <property type="entry name" value="Nucleic acid-binding proteins"/>
    <property type="match status" value="1"/>
</dbReference>
<evidence type="ECO:0000256" key="1">
    <source>
        <dbReference type="ARBA" id="ARBA00001946"/>
    </source>
</evidence>
<keyword evidence="4" id="KW-0460">Magnesium</keyword>
<dbReference type="PANTHER" id="PTHR30001">
    <property type="entry name" value="RIBONUCLEASE"/>
    <property type="match status" value="1"/>
</dbReference>
<dbReference type="PANTHER" id="PTHR30001:SF0">
    <property type="entry name" value="RIBONUCLEASE G"/>
    <property type="match status" value="1"/>
</dbReference>
<keyword evidence="2" id="KW-0479">Metal-binding</keyword>
<evidence type="ECO:0000256" key="2">
    <source>
        <dbReference type="ARBA" id="ARBA00022723"/>
    </source>
</evidence>